<organism evidence="1 2">
    <name type="scientific">Solanum tuberosum</name>
    <name type="common">Potato</name>
    <dbReference type="NCBI Taxonomy" id="4113"/>
    <lineage>
        <taxon>Eukaryota</taxon>
        <taxon>Viridiplantae</taxon>
        <taxon>Streptophyta</taxon>
        <taxon>Embryophyta</taxon>
        <taxon>Tracheophyta</taxon>
        <taxon>Spermatophyta</taxon>
        <taxon>Magnoliopsida</taxon>
        <taxon>eudicotyledons</taxon>
        <taxon>Gunneridae</taxon>
        <taxon>Pentapetalae</taxon>
        <taxon>asterids</taxon>
        <taxon>lamiids</taxon>
        <taxon>Solanales</taxon>
        <taxon>Solanaceae</taxon>
        <taxon>Solanoideae</taxon>
        <taxon>Solaneae</taxon>
        <taxon>Solanum</taxon>
    </lineage>
</organism>
<name>A0ABQ7VP14_SOLTU</name>
<reference evidence="1 2" key="1">
    <citation type="journal article" date="2021" name="bioRxiv">
        <title>Chromosome-scale and haplotype-resolved genome assembly of a tetraploid potato cultivar.</title>
        <authorList>
            <person name="Sun H."/>
            <person name="Jiao W.-B."/>
            <person name="Krause K."/>
            <person name="Campoy J.A."/>
            <person name="Goel M."/>
            <person name="Folz-Donahue K."/>
            <person name="Kukat C."/>
            <person name="Huettel B."/>
            <person name="Schneeberger K."/>
        </authorList>
    </citation>
    <scope>NUCLEOTIDE SEQUENCE [LARGE SCALE GENOMIC DNA]</scope>
    <source>
        <strain evidence="1">SolTubOtavaFocal</strain>
        <tissue evidence="1">Leaves</tissue>
    </source>
</reference>
<sequence>MGPPLYPSPLKYRRRRKAVSTSHYAQSNTIEHELAVEWRVLQEQSSLWWKALRQEQAAEIEQLNSKLKNPIKNSV</sequence>
<evidence type="ECO:0000313" key="1">
    <source>
        <dbReference type="EMBL" id="KAH0770246.1"/>
    </source>
</evidence>
<dbReference type="Proteomes" id="UP000826656">
    <property type="component" value="Unassembled WGS sequence"/>
</dbReference>
<keyword evidence="2" id="KW-1185">Reference proteome</keyword>
<gene>
    <name evidence="1" type="ORF">KY290_014227</name>
</gene>
<accession>A0ABQ7VP14</accession>
<protein>
    <submittedName>
        <fullName evidence="1">Uncharacterized protein</fullName>
    </submittedName>
</protein>
<dbReference type="EMBL" id="JAIVGD010000011">
    <property type="protein sequence ID" value="KAH0770246.1"/>
    <property type="molecule type" value="Genomic_DNA"/>
</dbReference>
<dbReference type="PANTHER" id="PTHR47073:SF2">
    <property type="entry name" value="PROTEIN ANTI-SILENCING 1"/>
    <property type="match status" value="1"/>
</dbReference>
<comment type="caution">
    <text evidence="1">The sequence shown here is derived from an EMBL/GenBank/DDBJ whole genome shotgun (WGS) entry which is preliminary data.</text>
</comment>
<dbReference type="PANTHER" id="PTHR47073">
    <property type="entry name" value="PROTEIN ANTI-SILENCING 1"/>
    <property type="match status" value="1"/>
</dbReference>
<proteinExistence type="predicted"/>
<evidence type="ECO:0000313" key="2">
    <source>
        <dbReference type="Proteomes" id="UP000826656"/>
    </source>
</evidence>